<accession>A0A9D4JXP2</accession>
<sequence length="50" mass="5637">MAAKFCCCSWCLVMLLMMITAKCCCSWCLVMNLADDDIHAIAAVGAWWWC</sequence>
<evidence type="ECO:0000313" key="2">
    <source>
        <dbReference type="Proteomes" id="UP000828390"/>
    </source>
</evidence>
<dbReference type="Proteomes" id="UP000828390">
    <property type="component" value="Unassembled WGS sequence"/>
</dbReference>
<reference evidence="1" key="1">
    <citation type="journal article" date="2019" name="bioRxiv">
        <title>The Genome of the Zebra Mussel, Dreissena polymorpha: A Resource for Invasive Species Research.</title>
        <authorList>
            <person name="McCartney M.A."/>
            <person name="Auch B."/>
            <person name="Kono T."/>
            <person name="Mallez S."/>
            <person name="Zhang Y."/>
            <person name="Obille A."/>
            <person name="Becker A."/>
            <person name="Abrahante J.E."/>
            <person name="Garbe J."/>
            <person name="Badalamenti J.P."/>
            <person name="Herman A."/>
            <person name="Mangelson H."/>
            <person name="Liachko I."/>
            <person name="Sullivan S."/>
            <person name="Sone E.D."/>
            <person name="Koren S."/>
            <person name="Silverstein K.A.T."/>
            <person name="Beckman K.B."/>
            <person name="Gohl D.M."/>
        </authorList>
    </citation>
    <scope>NUCLEOTIDE SEQUENCE</scope>
    <source>
        <strain evidence="1">Duluth1</strain>
        <tissue evidence="1">Whole animal</tissue>
    </source>
</reference>
<name>A0A9D4JXP2_DREPO</name>
<comment type="caution">
    <text evidence="1">The sequence shown here is derived from an EMBL/GenBank/DDBJ whole genome shotgun (WGS) entry which is preliminary data.</text>
</comment>
<organism evidence="1 2">
    <name type="scientific">Dreissena polymorpha</name>
    <name type="common">Zebra mussel</name>
    <name type="synonym">Mytilus polymorpha</name>
    <dbReference type="NCBI Taxonomy" id="45954"/>
    <lineage>
        <taxon>Eukaryota</taxon>
        <taxon>Metazoa</taxon>
        <taxon>Spiralia</taxon>
        <taxon>Lophotrochozoa</taxon>
        <taxon>Mollusca</taxon>
        <taxon>Bivalvia</taxon>
        <taxon>Autobranchia</taxon>
        <taxon>Heteroconchia</taxon>
        <taxon>Euheterodonta</taxon>
        <taxon>Imparidentia</taxon>
        <taxon>Neoheterodontei</taxon>
        <taxon>Myida</taxon>
        <taxon>Dreissenoidea</taxon>
        <taxon>Dreissenidae</taxon>
        <taxon>Dreissena</taxon>
    </lineage>
</organism>
<keyword evidence="2" id="KW-1185">Reference proteome</keyword>
<protein>
    <submittedName>
        <fullName evidence="1">Uncharacterized protein</fullName>
    </submittedName>
</protein>
<dbReference type="AlphaFoldDB" id="A0A9D4JXP2"/>
<proteinExistence type="predicted"/>
<dbReference type="EMBL" id="JAIWYP010000005">
    <property type="protein sequence ID" value="KAH3824133.1"/>
    <property type="molecule type" value="Genomic_DNA"/>
</dbReference>
<reference evidence="1" key="2">
    <citation type="submission" date="2020-11" db="EMBL/GenBank/DDBJ databases">
        <authorList>
            <person name="McCartney M.A."/>
            <person name="Auch B."/>
            <person name="Kono T."/>
            <person name="Mallez S."/>
            <person name="Becker A."/>
            <person name="Gohl D.M."/>
            <person name="Silverstein K.A.T."/>
            <person name="Koren S."/>
            <person name="Bechman K.B."/>
            <person name="Herman A."/>
            <person name="Abrahante J.E."/>
            <person name="Garbe J."/>
        </authorList>
    </citation>
    <scope>NUCLEOTIDE SEQUENCE</scope>
    <source>
        <strain evidence="1">Duluth1</strain>
        <tissue evidence="1">Whole animal</tissue>
    </source>
</reference>
<gene>
    <name evidence="1" type="ORF">DPMN_125962</name>
</gene>
<evidence type="ECO:0000313" key="1">
    <source>
        <dbReference type="EMBL" id="KAH3824133.1"/>
    </source>
</evidence>